<dbReference type="NCBIfam" id="TIGR02135">
    <property type="entry name" value="phoU_full"/>
    <property type="match status" value="1"/>
</dbReference>
<dbReference type="Gene3D" id="1.20.58.220">
    <property type="entry name" value="Phosphate transport system protein phou homolog 2, domain 2"/>
    <property type="match status" value="2"/>
</dbReference>
<dbReference type="PANTHER" id="PTHR42930:SF3">
    <property type="entry name" value="PHOSPHATE-SPECIFIC TRANSPORT SYSTEM ACCESSORY PROTEIN PHOU"/>
    <property type="match status" value="1"/>
</dbReference>
<keyword evidence="2" id="KW-0813">Transport</keyword>
<evidence type="ECO:0000256" key="2">
    <source>
        <dbReference type="ARBA" id="ARBA00022448"/>
    </source>
</evidence>
<keyword evidence="3" id="KW-0963">Cytoplasm</keyword>
<organism evidence="5">
    <name type="scientific">marine sediment metagenome</name>
    <dbReference type="NCBI Taxonomy" id="412755"/>
    <lineage>
        <taxon>unclassified sequences</taxon>
        <taxon>metagenomes</taxon>
        <taxon>ecological metagenomes</taxon>
    </lineage>
</organism>
<comment type="caution">
    <text evidence="5">The sequence shown here is derived from an EMBL/GenBank/DDBJ whole genome shotgun (WGS) entry which is preliminary data.</text>
</comment>
<dbReference type="InterPro" id="IPR038078">
    <property type="entry name" value="PhoU-like_sf"/>
</dbReference>
<accession>A0A0F9Q9I9</accession>
<dbReference type="Pfam" id="PF01895">
    <property type="entry name" value="PhoU"/>
    <property type="match status" value="2"/>
</dbReference>
<dbReference type="GO" id="GO:0030643">
    <property type="term" value="P:intracellular phosphate ion homeostasis"/>
    <property type="evidence" value="ECO:0007669"/>
    <property type="project" value="InterPro"/>
</dbReference>
<feature type="domain" description="PhoU" evidence="4">
    <location>
        <begin position="25"/>
        <end position="111"/>
    </location>
</feature>
<dbReference type="EMBL" id="LAZR01005189">
    <property type="protein sequence ID" value="KKN02043.1"/>
    <property type="molecule type" value="Genomic_DNA"/>
</dbReference>
<dbReference type="GO" id="GO:0005737">
    <property type="term" value="C:cytoplasm"/>
    <property type="evidence" value="ECO:0007669"/>
    <property type="project" value="UniProtKB-SubCell"/>
</dbReference>
<comment type="subcellular location">
    <subcellularLocation>
        <location evidence="1">Cytoplasm</location>
    </subcellularLocation>
</comment>
<sequence length="241" mass="27292">MVTTTSQHISQQFENELQDIRSRVLAMGGLVEQQVHDAMDALITGDTEKARNVIALDEDVNSLELSIDEECIQIIALRQPTAGDLRLVSGILKTITDLERIGDESTRIAKMAINLSEKDRPKHNYRELQTMGNHVRGILRDALDAFARLDVNVALSVAKQDREVDAEYEAILRQLMTYMMEDSRAVTRVIDMMWSARSLERIGDHANNICEHIIYLVEGKDVRHLSLEKVEKIINGEPIDD</sequence>
<dbReference type="SUPFAM" id="SSF109755">
    <property type="entry name" value="PhoU-like"/>
    <property type="match status" value="1"/>
</dbReference>
<gene>
    <name evidence="5" type="ORF">LCGC14_1121680</name>
</gene>
<reference evidence="5" key="1">
    <citation type="journal article" date="2015" name="Nature">
        <title>Complex archaea that bridge the gap between prokaryotes and eukaryotes.</title>
        <authorList>
            <person name="Spang A."/>
            <person name="Saw J.H."/>
            <person name="Jorgensen S.L."/>
            <person name="Zaremba-Niedzwiedzka K."/>
            <person name="Martijn J."/>
            <person name="Lind A.E."/>
            <person name="van Eijk R."/>
            <person name="Schleper C."/>
            <person name="Guy L."/>
            <person name="Ettema T.J."/>
        </authorList>
    </citation>
    <scope>NUCLEOTIDE SEQUENCE</scope>
</reference>
<dbReference type="PIRSF" id="PIRSF003107">
    <property type="entry name" value="PhoU"/>
    <property type="match status" value="1"/>
</dbReference>
<dbReference type="GO" id="GO:0045936">
    <property type="term" value="P:negative regulation of phosphate metabolic process"/>
    <property type="evidence" value="ECO:0007669"/>
    <property type="project" value="InterPro"/>
</dbReference>
<proteinExistence type="predicted"/>
<feature type="domain" description="PhoU" evidence="4">
    <location>
        <begin position="129"/>
        <end position="212"/>
    </location>
</feature>
<protein>
    <recommendedName>
        <fullName evidence="4">PhoU domain-containing protein</fullName>
    </recommendedName>
</protein>
<dbReference type="FunFam" id="1.20.58.220:FF:000001">
    <property type="entry name" value="Phosphate-specific transport system accessory protein PhoU"/>
    <property type="match status" value="1"/>
</dbReference>
<evidence type="ECO:0000313" key="5">
    <source>
        <dbReference type="EMBL" id="KKN02043.1"/>
    </source>
</evidence>
<evidence type="ECO:0000259" key="4">
    <source>
        <dbReference type="Pfam" id="PF01895"/>
    </source>
</evidence>
<dbReference type="FunFam" id="1.20.58.220:FF:000002">
    <property type="entry name" value="Phosphate-specific transport system accessory protein PhoU"/>
    <property type="match status" value="1"/>
</dbReference>
<evidence type="ECO:0000256" key="1">
    <source>
        <dbReference type="ARBA" id="ARBA00004496"/>
    </source>
</evidence>
<evidence type="ECO:0000256" key="3">
    <source>
        <dbReference type="ARBA" id="ARBA00022490"/>
    </source>
</evidence>
<dbReference type="PANTHER" id="PTHR42930">
    <property type="entry name" value="PHOSPHATE-SPECIFIC TRANSPORT SYSTEM ACCESSORY PROTEIN PHOU"/>
    <property type="match status" value="1"/>
</dbReference>
<dbReference type="InterPro" id="IPR026022">
    <property type="entry name" value="PhoU_dom"/>
</dbReference>
<dbReference type="InterPro" id="IPR028366">
    <property type="entry name" value="PhoU"/>
</dbReference>
<dbReference type="AlphaFoldDB" id="A0A0F9Q9I9"/>
<name>A0A0F9Q9I9_9ZZZZ</name>